<dbReference type="AlphaFoldDB" id="D0LU92"/>
<dbReference type="GO" id="GO:0003676">
    <property type="term" value="F:nucleic acid binding"/>
    <property type="evidence" value="ECO:0007669"/>
    <property type="project" value="InterPro"/>
</dbReference>
<organism evidence="2 3">
    <name type="scientific">Haliangium ochraceum (strain DSM 14365 / JCM 11303 / SMP-2)</name>
    <dbReference type="NCBI Taxonomy" id="502025"/>
    <lineage>
        <taxon>Bacteria</taxon>
        <taxon>Pseudomonadati</taxon>
        <taxon>Myxococcota</taxon>
        <taxon>Polyangia</taxon>
        <taxon>Haliangiales</taxon>
        <taxon>Kofleriaceae</taxon>
        <taxon>Haliangium</taxon>
    </lineage>
</organism>
<dbReference type="PROSITE" id="PS00092">
    <property type="entry name" value="N6_MTASE"/>
    <property type="match status" value="1"/>
</dbReference>
<dbReference type="STRING" id="502025.Hoch_4967"/>
<dbReference type="GO" id="GO:0008168">
    <property type="term" value="F:methyltransferase activity"/>
    <property type="evidence" value="ECO:0007669"/>
    <property type="project" value="InterPro"/>
</dbReference>
<name>D0LU92_HALO1</name>
<keyword evidence="3" id="KW-1185">Reference proteome</keyword>
<dbReference type="InterPro" id="IPR002052">
    <property type="entry name" value="DNA_methylase_N6_adenine_CS"/>
</dbReference>
<dbReference type="Gene3D" id="3.40.50.150">
    <property type="entry name" value="Vaccinia Virus protein VP39"/>
    <property type="match status" value="2"/>
</dbReference>
<dbReference type="RefSeq" id="WP_012830048.1">
    <property type="nucleotide sequence ID" value="NC_013440.1"/>
</dbReference>
<dbReference type="OrthoDB" id="3197274at2"/>
<evidence type="ECO:0000313" key="2">
    <source>
        <dbReference type="EMBL" id="ACY17456.1"/>
    </source>
</evidence>
<sequence length="745" mass="79289">MSAPADAGARAGRRLIDRGLLAKASAAGLRERYQRARSPHTVHVWWARRPHAAMRALVFSALAADDDAAATRLAELLAAAPARGDDARSAAAANATAAASAAAAAAELRARYGRAPRVLDMFGGGGTIGFEAARLGAEAHALDCNELAVFIQRTLLMHARGGERRVLVGLLEDTLALVLERLHARTRWLYPAAAEGVAIYLWSYALACPSCGFEMFLGKRPWLSRLRGRRLRLQVRAGPHGHRWDRLLESEDGAEAEPTQGVWRGRRGRVRCPACAGEFARPQMASCRELCVATAAPERGGKRFRLATSADLPAGEALASASAALLAELESALPATPLPVWSGIVNPALYGMRTYGDIVNPRQRVALLALLVELGRAYDELRASRGEAAARAVVALASGLIDQLVDWNCRLSMWIPQNEQVGRAFCGPGVAMLWDYAEIDPTGAGPANLRDKARRIVAGARLLGDGHGRCRVYHGRAQALPFARGCFDAVVTDPPYYDNLFYSVLADFFYTWKRLLFRRIEPTLFAAPASSTRAELVACSHRAGSAAAAHALYCEQLGEAVAEAARVLAPGGVFALVYSHAALAGWEALVRAYRGAALRLCSVQPLAVERRQRPRAMHAAAVNICVVLIARRAEDAAVADSLGQANSPAALRVRVAELIASAAADPVLASWPEADLGLAVFAQAAGIIANSAGFVDAADADAGRVDAAGGGGGAVGQTLRRALRDSAEAVHARWAGFRLLERHSM</sequence>
<accession>D0LU92</accession>
<dbReference type="InterPro" id="IPR029063">
    <property type="entry name" value="SAM-dependent_MTases_sf"/>
</dbReference>
<proteinExistence type="predicted"/>
<gene>
    <name evidence="2" type="ordered locus">Hoch_4967</name>
</gene>
<reference evidence="2 3" key="1">
    <citation type="journal article" date="2010" name="Stand. Genomic Sci.">
        <title>Complete genome sequence of Haliangium ochraceum type strain (SMP-2).</title>
        <authorList>
            <consortium name="US DOE Joint Genome Institute (JGI-PGF)"/>
            <person name="Ivanova N."/>
            <person name="Daum C."/>
            <person name="Lang E."/>
            <person name="Abt B."/>
            <person name="Kopitz M."/>
            <person name="Saunders E."/>
            <person name="Lapidus A."/>
            <person name="Lucas S."/>
            <person name="Glavina Del Rio T."/>
            <person name="Nolan M."/>
            <person name="Tice H."/>
            <person name="Copeland A."/>
            <person name="Cheng J.F."/>
            <person name="Chen F."/>
            <person name="Bruce D."/>
            <person name="Goodwin L."/>
            <person name="Pitluck S."/>
            <person name="Mavromatis K."/>
            <person name="Pati A."/>
            <person name="Mikhailova N."/>
            <person name="Chen A."/>
            <person name="Palaniappan K."/>
            <person name="Land M."/>
            <person name="Hauser L."/>
            <person name="Chang Y.J."/>
            <person name="Jeffries C.D."/>
            <person name="Detter J.C."/>
            <person name="Brettin T."/>
            <person name="Rohde M."/>
            <person name="Goker M."/>
            <person name="Bristow J."/>
            <person name="Markowitz V."/>
            <person name="Eisen J.A."/>
            <person name="Hugenholtz P."/>
            <person name="Kyrpides N.C."/>
            <person name="Klenk H.P."/>
        </authorList>
    </citation>
    <scope>NUCLEOTIDE SEQUENCE [LARGE SCALE GENOMIC DNA]</scope>
    <source>
        <strain evidence="3">DSM 14365 / CIP 107738 / JCM 11303 / AJ 13395 / SMP-2</strain>
    </source>
</reference>
<dbReference type="SUPFAM" id="SSF53335">
    <property type="entry name" value="S-adenosyl-L-methionine-dependent methyltransferases"/>
    <property type="match status" value="2"/>
</dbReference>
<evidence type="ECO:0000313" key="3">
    <source>
        <dbReference type="Proteomes" id="UP000001880"/>
    </source>
</evidence>
<dbReference type="HOGENOM" id="CLU_007795_1_0_7"/>
<dbReference type="EMBL" id="CP001804">
    <property type="protein sequence ID" value="ACY17456.1"/>
    <property type="molecule type" value="Genomic_DNA"/>
</dbReference>
<protein>
    <recommendedName>
        <fullName evidence="1">DUF1156 domain-containing protein</fullName>
    </recommendedName>
</protein>
<dbReference type="Pfam" id="PF06634">
    <property type="entry name" value="DUF1156"/>
    <property type="match status" value="1"/>
</dbReference>
<dbReference type="REBASE" id="22299">
    <property type="entry name" value="M.HocORF4967P"/>
</dbReference>
<dbReference type="eggNOG" id="COG1743">
    <property type="taxonomic scope" value="Bacteria"/>
</dbReference>
<dbReference type="Proteomes" id="UP000001880">
    <property type="component" value="Chromosome"/>
</dbReference>
<feature type="domain" description="DUF1156" evidence="1">
    <location>
        <begin position="22"/>
        <end position="66"/>
    </location>
</feature>
<dbReference type="KEGG" id="hoh:Hoch_4967"/>
<evidence type="ECO:0000259" key="1">
    <source>
        <dbReference type="Pfam" id="PF06634"/>
    </source>
</evidence>
<dbReference type="InterPro" id="IPR009537">
    <property type="entry name" value="DUF1156"/>
</dbReference>
<dbReference type="GO" id="GO:0032259">
    <property type="term" value="P:methylation"/>
    <property type="evidence" value="ECO:0007669"/>
    <property type="project" value="InterPro"/>
</dbReference>